<dbReference type="EMBL" id="LSRX01000148">
    <property type="protein sequence ID" value="OLQ06973.1"/>
    <property type="molecule type" value="Genomic_DNA"/>
</dbReference>
<organism evidence="4 5">
    <name type="scientific">Symbiodinium microadriaticum</name>
    <name type="common">Dinoflagellate</name>
    <name type="synonym">Zooxanthella microadriatica</name>
    <dbReference type="NCBI Taxonomy" id="2951"/>
    <lineage>
        <taxon>Eukaryota</taxon>
        <taxon>Sar</taxon>
        <taxon>Alveolata</taxon>
        <taxon>Dinophyceae</taxon>
        <taxon>Suessiales</taxon>
        <taxon>Symbiodiniaceae</taxon>
        <taxon>Symbiodinium</taxon>
    </lineage>
</organism>
<sequence>MPEIAFDLYDERWRECWMAATSTARLRKKQVDIDIQERVHRLIQEHGPNTEKPLTLRVYGTMIKGFCVLNNERARALYFDSERLVLMFARQPFTEDKIRLPAAKRQRMEAALTLDLDLAKVEACETFNWTQAPLEEGALLQLGGAAAQDVLPSIELAEAMPQLLDPNASDLAAPKAEMDWLPRFELGPLEPRVEGEGRKPEELADPLMQLLGAPNAIEVHDPQACGQGEGNGEAVQSLKRRRAERVAAALLRPGLVYGFDSDPMIPSQKVADWQLDDDRLCRARLGAVDQVEIMEDSLQEADHFGFWLRQVADPDAAFYHQQGIGRDQGEPPQVQSLLGGVCDFPFPEAHSHTQPGMQTWEPEHVDDTLGSCAAQHADLDVAMHDDPMPDANLEVQDDRTAEVGQIILDCLRRDGHSTQFEKLVPPGEADRTTAALTFTALLALASAGDLYVQQMQPYSTIVVAECKTGVSKDQAVFPIQLHGSTADPAFSEHRLARARPWVDKQSSKWREALKSRGDGAMGSYRQEPGMPPAGERRSSSHGESRFAMSRNGQKNRKGLLGLLNLGNTCFMNAALQCLTHTHGMQKYFRHCEHTFSPRAQSSRQKLLMAFAHWFEQDWGKNVSAPYHSPEDVLRAVQQLNPTFQGYSQQDSQEFLRCVLDNIHEELRRKVPDEAYGSQGSENGTASASDAGPSRVAPKTDAGTPSSSSTDFLSSGGDTLQRGSSAAQQLIQFCQGPESTTDMGEIRLSSTGSDSRSSDNVDEPSASSQAAAGGAQGPDAEPKTHFESIVSELFQGKVVSCVRCLECRQISRTSEAVYDISVPIPSANETTTSVGDGSPLSSVGSSPSLQRQGSGGLRSSSWSGVLNSVGGKVKSWFYDKGVHLTDCLRRYCAPEYLGGKDQYFCERCKRKNDCEKRMVFKELPEVLCIHLKRFRFDNAYGWFNGSKNSRVVTFPVTTTLDMAPFMEEVPAQPIEYRLIGLIQHIGSMGGGHYISYCQHKRKPQDWYEFDDVQVTCVTSEQVERAEPYVLFYQRVPSKAAKRDRQTFKHDMRSIQEQVNSYLISQSQSSSRPGRSSEDLQSLQVATVPQAVTDEIRNQGPALRNVYRFPPPELDMAFVSKHWYVRLTTMSHPGPIDNYQYLCPHGMLGYSSAEMAAEPFFPISRKLSQSLLGKYGGGPEISNLDVCSRCQRHLDAYNQRKQAEFDLVSKYDTKDTGDGQGWYLVNVLWVNEWKRYVRGERVHSIQEDEVQEMVQPLQGQIPLVPVETTEDVDFDLLDRAYNHLQSQGMGTLELAVQDEDDSGQIAKQICDELGVPCPSYLVETVRDGVVQQRASGAHASQLTWERISPPLRTKELVPVEQPEWKPPPGERNRKLLDEGCSLDPDRAANLLVGRLAWAAEDRIVEEISVGAKLTKRAPRYPVYIVAQLEGVVMDMGQVVGLRIRAWGKLLKVWGTLRWSDLQAIIPGELSLVEGRLVTTLRRSGWLATGFSLLKEHAGYRRDYLLPRLGGDGRMERKMAGYADAMVATAALLTAIGLPGVVQGFWTEHSERAILPTALSLQDVAPQDKDLLGRWKPEGSDTYARAFGGRVARLQAQFARAARRPDRYEVLDERDIAATLENWLEQRGVLNESQIAELVGPLRETWRSAKLDAPDGEVGIPPYVAPENLSGDGSASDSSEQTSPSPQLGKRIKVQEREARYVIVELPGGDQLEEGLVDLGQQLLGRLAAKAALDGKVRYAVAWTDFSPDEEELLTREQLRFLMARFQAAALGAIPDANTREEAEEVEARAIKEEEALEARARRREEATLRYEQEEFELEARLTASREAQKREEEELRAALEASRRAAIEKVVEGHAAGHATGAIPQLYSRSGWNMAYGEALKLQESAKAKGNSALKRGPDGHLLELSWRSIHPKFGRPPGSFPPGHEPKRKGYGKRQGGRIDYASLVDYEDLPLTQDSDLDLVCQLPGPTAECGGR</sequence>
<feature type="domain" description="USP" evidence="2">
    <location>
        <begin position="560"/>
        <end position="1034"/>
    </location>
</feature>
<dbReference type="InterPro" id="IPR006615">
    <property type="entry name" value="Pept_C19_DUSP"/>
</dbReference>
<evidence type="ECO:0000313" key="4">
    <source>
        <dbReference type="EMBL" id="OLQ06973.1"/>
    </source>
</evidence>
<feature type="region of interest" description="Disordered" evidence="1">
    <location>
        <begin position="1061"/>
        <end position="1081"/>
    </location>
</feature>
<dbReference type="InterPro" id="IPR028889">
    <property type="entry name" value="USP"/>
</dbReference>
<dbReference type="PANTHER" id="PTHR21646:SF86">
    <property type="entry name" value="UBIQUITIN CARBOXYL-TERMINAL HYDROLASE"/>
    <property type="match status" value="1"/>
</dbReference>
<evidence type="ECO:0000259" key="3">
    <source>
        <dbReference type="PROSITE" id="PS51283"/>
    </source>
</evidence>
<protein>
    <submittedName>
        <fullName evidence="4">Ubiquitin carboxyl-terminal hydrolase 33</fullName>
    </submittedName>
</protein>
<reference evidence="4 5" key="1">
    <citation type="submission" date="2016-02" db="EMBL/GenBank/DDBJ databases">
        <title>Genome analysis of coral dinoflagellate symbionts highlights evolutionary adaptations to a symbiotic lifestyle.</title>
        <authorList>
            <person name="Aranda M."/>
            <person name="Li Y."/>
            <person name="Liew Y.J."/>
            <person name="Baumgarten S."/>
            <person name="Simakov O."/>
            <person name="Wilson M."/>
            <person name="Piel J."/>
            <person name="Ashoor H."/>
            <person name="Bougouffa S."/>
            <person name="Bajic V.B."/>
            <person name="Ryu T."/>
            <person name="Ravasi T."/>
            <person name="Bayer T."/>
            <person name="Micklem G."/>
            <person name="Kim H."/>
            <person name="Bhak J."/>
            <person name="Lajeunesse T.C."/>
            <person name="Voolstra C.R."/>
        </authorList>
    </citation>
    <scope>NUCLEOTIDE SEQUENCE [LARGE SCALE GENOMIC DNA]</scope>
    <source>
        <strain evidence="4 5">CCMP2467</strain>
    </source>
</reference>
<feature type="compositionally biased region" description="Low complexity" evidence="1">
    <location>
        <begin position="1063"/>
        <end position="1072"/>
    </location>
</feature>
<evidence type="ECO:0000256" key="1">
    <source>
        <dbReference type="SAM" id="MobiDB-lite"/>
    </source>
</evidence>
<dbReference type="InterPro" id="IPR035927">
    <property type="entry name" value="DUSP-like_sf"/>
</dbReference>
<dbReference type="SUPFAM" id="SSF54001">
    <property type="entry name" value="Cysteine proteinases"/>
    <property type="match status" value="1"/>
</dbReference>
<feature type="region of interest" description="Disordered" evidence="1">
    <location>
        <begin position="514"/>
        <end position="551"/>
    </location>
</feature>
<dbReference type="InterPro" id="IPR050185">
    <property type="entry name" value="Ub_carboxyl-term_hydrolase"/>
</dbReference>
<dbReference type="Pfam" id="PF04825">
    <property type="entry name" value="Rad21_Rec8_N"/>
    <property type="match status" value="1"/>
</dbReference>
<feature type="region of interest" description="Disordered" evidence="1">
    <location>
        <begin position="735"/>
        <end position="781"/>
    </location>
</feature>
<feature type="region of interest" description="Disordered" evidence="1">
    <location>
        <begin position="672"/>
        <end position="720"/>
    </location>
</feature>
<dbReference type="OrthoDB" id="361536at2759"/>
<name>A0A1Q9EHQ5_SYMMI</name>
<comment type="caution">
    <text evidence="4">The sequence shown here is derived from an EMBL/GenBank/DDBJ whole genome shotgun (WGS) entry which is preliminary data.</text>
</comment>
<dbReference type="InterPro" id="IPR006910">
    <property type="entry name" value="Rad21_Rec8_N"/>
</dbReference>
<dbReference type="PROSITE" id="PS51283">
    <property type="entry name" value="DUSP"/>
    <property type="match status" value="1"/>
</dbReference>
<feature type="region of interest" description="Disordered" evidence="1">
    <location>
        <begin position="1650"/>
        <end position="1688"/>
    </location>
</feature>
<dbReference type="SUPFAM" id="SSF143791">
    <property type="entry name" value="DUSP-like"/>
    <property type="match status" value="1"/>
</dbReference>
<keyword evidence="5" id="KW-1185">Reference proteome</keyword>
<accession>A0A1Q9EHQ5</accession>
<gene>
    <name evidence="4" type="primary">usp33</name>
    <name evidence="4" type="ORF">AK812_SmicGene9636</name>
</gene>
<dbReference type="Pfam" id="PF00443">
    <property type="entry name" value="UCH"/>
    <property type="match status" value="1"/>
</dbReference>
<feature type="compositionally biased region" description="Basic residues" evidence="1">
    <location>
        <begin position="1925"/>
        <end position="1934"/>
    </location>
</feature>
<feature type="compositionally biased region" description="Polar residues" evidence="1">
    <location>
        <begin position="1668"/>
        <end position="1683"/>
    </location>
</feature>
<dbReference type="PROSITE" id="PS00973">
    <property type="entry name" value="USP_2"/>
    <property type="match status" value="1"/>
</dbReference>
<feature type="domain" description="DUSP" evidence="3">
    <location>
        <begin position="1092"/>
        <end position="1185"/>
    </location>
</feature>
<evidence type="ECO:0000313" key="5">
    <source>
        <dbReference type="Proteomes" id="UP000186817"/>
    </source>
</evidence>
<feature type="compositionally biased region" description="Polar residues" evidence="1">
    <location>
        <begin position="677"/>
        <end position="687"/>
    </location>
</feature>
<dbReference type="GO" id="GO:0016579">
    <property type="term" value="P:protein deubiquitination"/>
    <property type="evidence" value="ECO:0007669"/>
    <property type="project" value="InterPro"/>
</dbReference>
<dbReference type="InterPro" id="IPR001394">
    <property type="entry name" value="Peptidase_C19_UCH"/>
</dbReference>
<proteinExistence type="predicted"/>
<dbReference type="Proteomes" id="UP000186817">
    <property type="component" value="Unassembled WGS sequence"/>
</dbReference>
<dbReference type="PROSITE" id="PS00972">
    <property type="entry name" value="USP_1"/>
    <property type="match status" value="1"/>
</dbReference>
<dbReference type="PROSITE" id="PS50235">
    <property type="entry name" value="USP_3"/>
    <property type="match status" value="1"/>
</dbReference>
<dbReference type="GO" id="GO:0004843">
    <property type="term" value="F:cysteine-type deubiquitinase activity"/>
    <property type="evidence" value="ECO:0007669"/>
    <property type="project" value="InterPro"/>
</dbReference>
<dbReference type="InterPro" id="IPR018200">
    <property type="entry name" value="USP_CS"/>
</dbReference>
<feature type="compositionally biased region" description="Low complexity" evidence="1">
    <location>
        <begin position="702"/>
        <end position="718"/>
    </location>
</feature>
<feature type="compositionally biased region" description="Low complexity" evidence="1">
    <location>
        <begin position="832"/>
        <end position="859"/>
    </location>
</feature>
<feature type="compositionally biased region" description="Basic and acidic residues" evidence="1">
    <location>
        <begin position="534"/>
        <end position="544"/>
    </location>
</feature>
<dbReference type="PANTHER" id="PTHR21646">
    <property type="entry name" value="UBIQUITIN CARBOXYL-TERMINAL HYDROLASE"/>
    <property type="match status" value="1"/>
</dbReference>
<dbReference type="CDD" id="cd02674">
    <property type="entry name" value="Peptidase_C19R"/>
    <property type="match status" value="1"/>
</dbReference>
<feature type="region of interest" description="Disordered" evidence="1">
    <location>
        <begin position="1911"/>
        <end position="1934"/>
    </location>
</feature>
<dbReference type="InterPro" id="IPR038765">
    <property type="entry name" value="Papain-like_cys_pep_sf"/>
</dbReference>
<evidence type="ECO:0000259" key="2">
    <source>
        <dbReference type="PROSITE" id="PS50235"/>
    </source>
</evidence>
<feature type="region of interest" description="Disordered" evidence="1">
    <location>
        <begin position="826"/>
        <end position="859"/>
    </location>
</feature>
<dbReference type="Gene3D" id="3.90.70.10">
    <property type="entry name" value="Cysteine proteinases"/>
    <property type="match status" value="1"/>
</dbReference>
<keyword evidence="4" id="KW-0378">Hydrolase</keyword>